<dbReference type="EMBL" id="CP126659">
    <property type="protein sequence ID" value="WJZ99878.1"/>
    <property type="molecule type" value="Genomic_DNA"/>
</dbReference>
<dbReference type="PANTHER" id="PTHR45629:SF7">
    <property type="entry name" value="DNA EXCISION REPAIR PROTEIN ERCC-6-RELATED"/>
    <property type="match status" value="1"/>
</dbReference>
<dbReference type="InterPro" id="IPR000330">
    <property type="entry name" value="SNF2_N"/>
</dbReference>
<organism evidence="2 3">
    <name type="scientific">Vitis vinifera</name>
    <name type="common">Grape</name>
    <dbReference type="NCBI Taxonomy" id="29760"/>
    <lineage>
        <taxon>Eukaryota</taxon>
        <taxon>Viridiplantae</taxon>
        <taxon>Streptophyta</taxon>
        <taxon>Embryophyta</taxon>
        <taxon>Tracheophyta</taxon>
        <taxon>Spermatophyta</taxon>
        <taxon>Magnoliopsida</taxon>
        <taxon>eudicotyledons</taxon>
        <taxon>Gunneridae</taxon>
        <taxon>Pentapetalae</taxon>
        <taxon>rosids</taxon>
        <taxon>Vitales</taxon>
        <taxon>Vitaceae</taxon>
        <taxon>Viteae</taxon>
        <taxon>Vitis</taxon>
    </lineage>
</organism>
<proteinExistence type="predicted"/>
<dbReference type="Proteomes" id="UP001227230">
    <property type="component" value="Chromosome 12"/>
</dbReference>
<evidence type="ECO:0000313" key="2">
    <source>
        <dbReference type="EMBL" id="WJZ99878.1"/>
    </source>
</evidence>
<reference evidence="2 3" key="1">
    <citation type="journal article" date="2023" name="Hortic Res">
        <title>The complete reference genome for grapevine (Vitis vinifera L.) genetics and breeding.</title>
        <authorList>
            <person name="Shi X."/>
            <person name="Cao S."/>
            <person name="Wang X."/>
            <person name="Huang S."/>
            <person name="Wang Y."/>
            <person name="Liu Z."/>
            <person name="Liu W."/>
            <person name="Leng X."/>
            <person name="Peng Y."/>
            <person name="Wang N."/>
            <person name="Wang Y."/>
            <person name="Ma Z."/>
            <person name="Xu X."/>
            <person name="Zhang F."/>
            <person name="Xue H."/>
            <person name="Zhong H."/>
            <person name="Wang Y."/>
            <person name="Zhang K."/>
            <person name="Velt A."/>
            <person name="Avia K."/>
            <person name="Holtgrawe D."/>
            <person name="Grimplet J."/>
            <person name="Matus J.T."/>
            <person name="Ware D."/>
            <person name="Wu X."/>
            <person name="Wang H."/>
            <person name="Liu C."/>
            <person name="Fang Y."/>
            <person name="Rustenholz C."/>
            <person name="Cheng Z."/>
            <person name="Xiao H."/>
            <person name="Zhou Y."/>
        </authorList>
    </citation>
    <scope>NUCLEOTIDE SEQUENCE [LARGE SCALE GENOMIC DNA]</scope>
    <source>
        <strain evidence="3">cv. Pinot noir / PN40024</strain>
        <tissue evidence="2">Leaf</tissue>
    </source>
</reference>
<sequence>MICKQLQIVHHAIMTSALIQNKLAELWSLFDFIFSRNLGVLHIFEAEFTVPISVGGYANASPLHASTIYKCAVVLRDLTMPYLMRRMKTDVNTQLSNKSNQAVR</sequence>
<gene>
    <name evidence="2" type="ORF">VitviT2T_018287</name>
</gene>
<accession>A0ABY9CYT9</accession>
<name>A0ABY9CYT9_VITVI</name>
<keyword evidence="3" id="KW-1185">Reference proteome</keyword>
<evidence type="ECO:0000313" key="3">
    <source>
        <dbReference type="Proteomes" id="UP001227230"/>
    </source>
</evidence>
<protein>
    <recommendedName>
        <fullName evidence="1">SNF2 N-terminal domain-containing protein</fullName>
    </recommendedName>
</protein>
<evidence type="ECO:0000259" key="1">
    <source>
        <dbReference type="Pfam" id="PF00176"/>
    </source>
</evidence>
<dbReference type="InterPro" id="IPR050496">
    <property type="entry name" value="SNF2_RAD54_helicase_repair"/>
</dbReference>
<feature type="domain" description="SNF2 N-terminal" evidence="1">
    <location>
        <begin position="3"/>
        <end position="102"/>
    </location>
</feature>
<dbReference type="SUPFAM" id="SSF52540">
    <property type="entry name" value="P-loop containing nucleoside triphosphate hydrolases"/>
    <property type="match status" value="1"/>
</dbReference>
<dbReference type="InterPro" id="IPR027417">
    <property type="entry name" value="P-loop_NTPase"/>
</dbReference>
<dbReference type="Gene3D" id="3.40.50.10810">
    <property type="entry name" value="Tandem AAA-ATPase domain"/>
    <property type="match status" value="1"/>
</dbReference>
<dbReference type="InterPro" id="IPR038718">
    <property type="entry name" value="SNF2-like_sf"/>
</dbReference>
<dbReference type="PANTHER" id="PTHR45629">
    <property type="entry name" value="SNF2/RAD54 FAMILY MEMBER"/>
    <property type="match status" value="1"/>
</dbReference>
<dbReference type="Pfam" id="PF00176">
    <property type="entry name" value="SNF2-rel_dom"/>
    <property type="match status" value="1"/>
</dbReference>